<proteinExistence type="predicted"/>
<protein>
    <submittedName>
        <fullName evidence="2">Uncharacterized protein</fullName>
    </submittedName>
</protein>
<sequence length="154" mass="17077">MIQISDIFDDISSPDVLISSADFDYNFCLSTCGNSYVFNQSDMYLSVCSWELTPKGYISISAKDLKVVIASDGSGHKLKNGIDAKILIVNKGERLTLNAHIIKGVPSLSRAELSRYVGGELNAIDQLLIEQRKYAPIYFFLGGALSIIFFMFLF</sequence>
<evidence type="ECO:0000313" key="2">
    <source>
        <dbReference type="EMBL" id="PSV01083.1"/>
    </source>
</evidence>
<reference evidence="2 3" key="1">
    <citation type="submission" date="2018-01" db="EMBL/GenBank/DDBJ databases">
        <title>Whole genome sequencing of Histamine producing bacteria.</title>
        <authorList>
            <person name="Butler K."/>
        </authorList>
    </citation>
    <scope>NUCLEOTIDE SEQUENCE [LARGE SCALE GENOMIC DNA]</scope>
    <source>
        <strain evidence="2 3">FS-7.2</strain>
    </source>
</reference>
<keyword evidence="1" id="KW-0812">Transmembrane</keyword>
<dbReference type="RefSeq" id="WP_107288810.1">
    <property type="nucleotide sequence ID" value="NZ_PYNF01000002.1"/>
</dbReference>
<keyword evidence="1" id="KW-1133">Transmembrane helix</keyword>
<comment type="caution">
    <text evidence="2">The sequence shown here is derived from an EMBL/GenBank/DDBJ whole genome shotgun (WGS) entry which is preliminary data.</text>
</comment>
<dbReference type="Proteomes" id="UP000241426">
    <property type="component" value="Unassembled WGS sequence"/>
</dbReference>
<evidence type="ECO:0000256" key="1">
    <source>
        <dbReference type="SAM" id="Phobius"/>
    </source>
</evidence>
<organism evidence="2 3">
    <name type="scientific">Photobacterium kishitanii</name>
    <dbReference type="NCBI Taxonomy" id="318456"/>
    <lineage>
        <taxon>Bacteria</taxon>
        <taxon>Pseudomonadati</taxon>
        <taxon>Pseudomonadota</taxon>
        <taxon>Gammaproteobacteria</taxon>
        <taxon>Vibrionales</taxon>
        <taxon>Vibrionaceae</taxon>
        <taxon>Photobacterium</taxon>
    </lineage>
</organism>
<name>A0A2T3KMQ9_9GAMM</name>
<gene>
    <name evidence="2" type="ORF">C9J27_03430</name>
</gene>
<dbReference type="EMBL" id="PYNF01000002">
    <property type="protein sequence ID" value="PSV01083.1"/>
    <property type="molecule type" value="Genomic_DNA"/>
</dbReference>
<evidence type="ECO:0000313" key="3">
    <source>
        <dbReference type="Proteomes" id="UP000241426"/>
    </source>
</evidence>
<accession>A0A2T3KMQ9</accession>
<dbReference type="AlphaFoldDB" id="A0A2T3KMQ9"/>
<feature type="transmembrane region" description="Helical" evidence="1">
    <location>
        <begin position="135"/>
        <end position="153"/>
    </location>
</feature>
<keyword evidence="1" id="KW-0472">Membrane</keyword>